<dbReference type="PANTHER" id="PTHR38046">
    <property type="entry name" value="CRYPTIC LOCI REGULATOR 2"/>
    <property type="match status" value="1"/>
</dbReference>
<feature type="compositionally biased region" description="Low complexity" evidence="1">
    <location>
        <begin position="691"/>
        <end position="721"/>
    </location>
</feature>
<protein>
    <submittedName>
        <fullName evidence="5">Transcription-silencing protein clr2</fullName>
    </submittedName>
</protein>
<feature type="transmembrane region" description="Helical" evidence="2">
    <location>
        <begin position="243"/>
        <end position="268"/>
    </location>
</feature>
<feature type="transmembrane region" description="Helical" evidence="2">
    <location>
        <begin position="143"/>
        <end position="160"/>
    </location>
</feature>
<evidence type="ECO:0000256" key="2">
    <source>
        <dbReference type="SAM" id="Phobius"/>
    </source>
</evidence>
<evidence type="ECO:0000259" key="3">
    <source>
        <dbReference type="Pfam" id="PF10383"/>
    </source>
</evidence>
<feature type="domain" description="Cryptic loci regulator 2 N-terminal" evidence="4">
    <location>
        <begin position="509"/>
        <end position="565"/>
    </location>
</feature>
<proteinExistence type="predicted"/>
<feature type="transmembrane region" description="Helical" evidence="2">
    <location>
        <begin position="41"/>
        <end position="69"/>
    </location>
</feature>
<dbReference type="Proteomes" id="UP001243330">
    <property type="component" value="Unassembled WGS sequence"/>
</dbReference>
<dbReference type="PANTHER" id="PTHR38046:SF1">
    <property type="entry name" value="CRYPTIC LOCI REGULATOR 2"/>
    <property type="match status" value="1"/>
</dbReference>
<organism evidence="5 6">
    <name type="scientific">Colletotrichum chrysophilum</name>
    <dbReference type="NCBI Taxonomy" id="1836956"/>
    <lineage>
        <taxon>Eukaryota</taxon>
        <taxon>Fungi</taxon>
        <taxon>Dikarya</taxon>
        <taxon>Ascomycota</taxon>
        <taxon>Pezizomycotina</taxon>
        <taxon>Sordariomycetes</taxon>
        <taxon>Hypocreomycetidae</taxon>
        <taxon>Glomerellales</taxon>
        <taxon>Glomerellaceae</taxon>
        <taxon>Colletotrichum</taxon>
        <taxon>Colletotrichum gloeosporioides species complex</taxon>
    </lineage>
</organism>
<comment type="caution">
    <text evidence="5">The sequence shown here is derived from an EMBL/GenBank/DDBJ whole genome shotgun (WGS) entry which is preliminary data.</text>
</comment>
<sequence>MAIQLPQEELGTAIGVLVYSLFCLACSCTMGWLTYVHREAISYVALVSYFTGLSTAASVAQQLHTIVYWRDIKNAQFRHSIANVGNPELAIAGQSTGLDLVLFYIQFYSYNVEAALTFFWSIALTQSIFQLEPVKSTRKRANYIAKGTAVLLPALLMGILRLEAVQKQAVPFLFLADGVMGFCLSGSGVLLIVILVKYIHTRRNLLSWNVRYGQRSASTKSSDTLAVDTSNGKRRQSIYDRWLVVRFSIAFVALAIFQVVTIMFQVSSARQNNRDSLSDSPDLSTERLHLDLILFLPGVSASLLTFVVFGTTKTFRDYLVNKLVPKKLRRLSKQASPRRARRSMAYSQRSGTRPPRLSLDTAVHVHRQAPSTFNLFQPHLRLHCDGKQTRQSRRISDASPGSPLPEAVAQPKQHPAPSPLSRLTMTGPTSSDEFAVVNICRSDGQDSGPGYWPAPADAAKKKAPLDKVPRAKPHMIRLAEDDPRFQEWRIKLGILLKQELNPTEGPSWLLNFPRGYWLYEKSKHLWVSGYPVKSKLFKSPQEFGLHLLWLLSNSTDRMDCRCIHCNVREMPALEELTVTEIPRPVPGPTNAQPPSKMRKITPQMPLSRTASPAPAAATPPNPKKETPVPVPTPALKKETPVPVPSIPPRAVPVPAPAPAPVQTPVQPPQVPVQVPAQAQPQPPPQPPAQPPAQALQPRVQTPAQQPQQPIAQAPYQQQTQFPPYPQQPHNPGALFRVGEMVWHQMSNGWRLGVVAATGIINPKNSKPEALQILPISHYLFGQLPVQLIEASARPFLAFSVPSVGIPELQGKAYDDVPWQQFLGSLNPEDTHRREVILLDSSKMAAQKIGSSYSLFTRLSTTEDGKKTDYQGIFLGAERVELGDVLRIRITTDQPGVPEAATNLSDALLGLREICTAVDMPGAVFFKGDIYQPITGDNKPVGGMPVTEDKLPRPLREESAFRNKFAPAERWRCVLLRHNAVLREGELKGRFYPTHKLLPLLDGQQKVGAEVQQGIVRDAQQRLNQRIDGFKTGYIGRKSTRAETIGPALPPGSAIRFGNEVREETEA</sequence>
<feature type="compositionally biased region" description="Basic residues" evidence="1">
    <location>
        <begin position="330"/>
        <end position="342"/>
    </location>
</feature>
<evidence type="ECO:0000313" key="6">
    <source>
        <dbReference type="Proteomes" id="UP001243330"/>
    </source>
</evidence>
<dbReference type="EMBL" id="JAQOWY010000001">
    <property type="protein sequence ID" value="KAK1857283.1"/>
    <property type="molecule type" value="Genomic_DNA"/>
</dbReference>
<feature type="region of interest" description="Disordered" evidence="1">
    <location>
        <begin position="578"/>
        <end position="730"/>
    </location>
</feature>
<dbReference type="InterPro" id="IPR038986">
    <property type="entry name" value="Clr2"/>
</dbReference>
<keyword evidence="2" id="KW-1133">Transmembrane helix</keyword>
<reference evidence="5" key="1">
    <citation type="submission" date="2023-01" db="EMBL/GenBank/DDBJ databases">
        <title>Colletotrichum chrysophilum M932 genome sequence.</title>
        <authorList>
            <person name="Baroncelli R."/>
        </authorList>
    </citation>
    <scope>NUCLEOTIDE SEQUENCE</scope>
    <source>
        <strain evidence="5">M932</strain>
    </source>
</reference>
<evidence type="ECO:0000256" key="1">
    <source>
        <dbReference type="SAM" id="MobiDB-lite"/>
    </source>
</evidence>
<name>A0AAD9EQZ6_9PEZI</name>
<dbReference type="GO" id="GO:0031934">
    <property type="term" value="C:mating-type region heterochromatin"/>
    <property type="evidence" value="ECO:0007669"/>
    <property type="project" value="TreeGrafter"/>
</dbReference>
<dbReference type="GO" id="GO:0030466">
    <property type="term" value="P:silent mating-type cassette heterochromatin formation"/>
    <property type="evidence" value="ECO:0007669"/>
    <property type="project" value="TreeGrafter"/>
</dbReference>
<feature type="transmembrane region" description="Helical" evidence="2">
    <location>
        <begin position="12"/>
        <end position="35"/>
    </location>
</feature>
<dbReference type="GO" id="GO:0070824">
    <property type="term" value="C:SHREC complex"/>
    <property type="evidence" value="ECO:0007669"/>
    <property type="project" value="InterPro"/>
</dbReference>
<feature type="region of interest" description="Disordered" evidence="1">
    <location>
        <begin position="386"/>
        <end position="427"/>
    </location>
</feature>
<feature type="region of interest" description="Disordered" evidence="1">
    <location>
        <begin position="330"/>
        <end position="357"/>
    </location>
</feature>
<keyword evidence="2" id="KW-0472">Membrane</keyword>
<keyword evidence="6" id="KW-1185">Reference proteome</keyword>
<dbReference type="InterPro" id="IPR018839">
    <property type="entry name" value="Tscrpt-silencing_Clr2_C"/>
</dbReference>
<dbReference type="AlphaFoldDB" id="A0AAD9EQZ6"/>
<dbReference type="InterPro" id="IPR031915">
    <property type="entry name" value="Clr2_N"/>
</dbReference>
<evidence type="ECO:0000313" key="5">
    <source>
        <dbReference type="EMBL" id="KAK1857283.1"/>
    </source>
</evidence>
<keyword evidence="2" id="KW-0812">Transmembrane</keyword>
<evidence type="ECO:0000259" key="4">
    <source>
        <dbReference type="Pfam" id="PF16761"/>
    </source>
</evidence>
<accession>A0AAD9EQZ6</accession>
<dbReference type="Pfam" id="PF10383">
    <property type="entry name" value="Clr2"/>
    <property type="match status" value="1"/>
</dbReference>
<feature type="compositionally biased region" description="Pro residues" evidence="1">
    <location>
        <begin position="680"/>
        <end position="690"/>
    </location>
</feature>
<dbReference type="Pfam" id="PF16761">
    <property type="entry name" value="Clr2_transil"/>
    <property type="match status" value="1"/>
</dbReference>
<feature type="domain" description="Cryptic loci regulator 2 C-terminal" evidence="3">
    <location>
        <begin position="869"/>
        <end position="992"/>
    </location>
</feature>
<gene>
    <name evidence="5" type="ORF">CCHR01_00064</name>
</gene>
<feature type="compositionally biased region" description="Pro residues" evidence="1">
    <location>
        <begin position="641"/>
        <end position="670"/>
    </location>
</feature>
<feature type="transmembrane region" description="Helical" evidence="2">
    <location>
        <begin position="172"/>
        <end position="196"/>
    </location>
</feature>
<feature type="region of interest" description="Disordered" evidence="1">
    <location>
        <begin position="445"/>
        <end position="465"/>
    </location>
</feature>
<dbReference type="GO" id="GO:0033553">
    <property type="term" value="C:rDNA heterochromatin"/>
    <property type="evidence" value="ECO:0007669"/>
    <property type="project" value="TreeGrafter"/>
</dbReference>